<sequence>MICAFLARVMHGKQLDVLFEEDESVMPLMSAATVWANLQHTVGDEDLFKRINVHLLVQAVAACLENGRISSASSVIKWFEKRNKFPQNLRVKLSVIVKKMETHHPFLMSHSYDHLRETIQSFLDNYLKKNPSDFLVKAATKLVQSSQNNKDSKPVFVESSALPEQPHEMEKKNKKPKRKLFSTKTTDMWMPDTMATPCVSLRRLSRNELCQLMTRCLDTPKLEKNEKQKKRKTPKKWNAQLDRYLKEGVRRHGRGKWAQILLDYDFEGRTGTMLKDRWRVLLRANKVD</sequence>
<dbReference type="Ensembl" id="ENSCVAT00000002207.1">
    <property type="protein sequence ID" value="ENSCVAP00000008091.1"/>
    <property type="gene ID" value="ENSCVAG00000009844.1"/>
</dbReference>
<protein>
    <submittedName>
        <fullName evidence="13">Telomeric repeat binding factor 1</fullName>
    </submittedName>
</protein>
<evidence type="ECO:0000256" key="9">
    <source>
        <dbReference type="ARBA" id="ARBA00023306"/>
    </source>
</evidence>
<dbReference type="PROSITE" id="PS50090">
    <property type="entry name" value="MYB_LIKE"/>
    <property type="match status" value="1"/>
</dbReference>
<dbReference type="AlphaFoldDB" id="A0A3Q2CR26"/>
<keyword evidence="8" id="KW-0539">Nucleus</keyword>
<name>A0A3Q2CR26_CYPVA</name>
<dbReference type="InterPro" id="IPR017357">
    <property type="entry name" value="TERF1/2"/>
</dbReference>
<dbReference type="InterPro" id="IPR001005">
    <property type="entry name" value="SANT/Myb"/>
</dbReference>
<evidence type="ECO:0000256" key="8">
    <source>
        <dbReference type="ARBA" id="ARBA00023242"/>
    </source>
</evidence>
<dbReference type="GO" id="GO:0005654">
    <property type="term" value="C:nucleoplasm"/>
    <property type="evidence" value="ECO:0007669"/>
    <property type="project" value="UniProtKB-ARBA"/>
</dbReference>
<keyword evidence="3" id="KW-1017">Isopeptide bond</keyword>
<keyword evidence="5" id="KW-0832">Ubl conjugation</keyword>
<dbReference type="GO" id="GO:1905839">
    <property type="term" value="P:negative regulation of telomeric D-loop disassembly"/>
    <property type="evidence" value="ECO:0007669"/>
    <property type="project" value="TreeGrafter"/>
</dbReference>
<dbReference type="GeneTree" id="ENSGT00940000155268"/>
<feature type="domain" description="HTH myb-type" evidence="12">
    <location>
        <begin position="229"/>
        <end position="286"/>
    </location>
</feature>
<keyword evidence="2" id="KW-0158">Chromosome</keyword>
<evidence type="ECO:0000259" key="11">
    <source>
        <dbReference type="PROSITE" id="PS50090"/>
    </source>
</evidence>
<evidence type="ECO:0000256" key="10">
    <source>
        <dbReference type="SAM" id="MobiDB-lite"/>
    </source>
</evidence>
<dbReference type="GO" id="GO:0000783">
    <property type="term" value="C:nuclear telomere cap complex"/>
    <property type="evidence" value="ECO:0007669"/>
    <property type="project" value="TreeGrafter"/>
</dbReference>
<proteinExistence type="predicted"/>
<dbReference type="Pfam" id="PF00249">
    <property type="entry name" value="Myb_DNA-binding"/>
    <property type="match status" value="1"/>
</dbReference>
<comment type="subcellular location">
    <subcellularLocation>
        <location evidence="1">Chromosome</location>
        <location evidence="1">Telomere</location>
    </subcellularLocation>
</comment>
<dbReference type="GO" id="GO:0007004">
    <property type="term" value="P:telomere maintenance via telomerase"/>
    <property type="evidence" value="ECO:0007669"/>
    <property type="project" value="TreeGrafter"/>
</dbReference>
<dbReference type="Gene3D" id="1.25.40.210">
    <property type="entry name" value="Telomere repeat-binding factor, dimerisation domain"/>
    <property type="match status" value="1"/>
</dbReference>
<dbReference type="GO" id="GO:0098505">
    <property type="term" value="F:G-rich strand telomeric DNA binding"/>
    <property type="evidence" value="ECO:0007669"/>
    <property type="project" value="TreeGrafter"/>
</dbReference>
<dbReference type="GO" id="GO:0071532">
    <property type="term" value="F:ankyrin repeat binding"/>
    <property type="evidence" value="ECO:0007669"/>
    <property type="project" value="TreeGrafter"/>
</dbReference>
<dbReference type="CDD" id="cd11660">
    <property type="entry name" value="SANT_TRF"/>
    <property type="match status" value="1"/>
</dbReference>
<dbReference type="STRING" id="28743.ENSCVAP00000008091"/>
<keyword evidence="7" id="KW-0238">DNA-binding</keyword>
<feature type="domain" description="Myb-like" evidence="11">
    <location>
        <begin position="229"/>
        <end position="282"/>
    </location>
</feature>
<dbReference type="GO" id="GO:0042803">
    <property type="term" value="F:protein homodimerization activity"/>
    <property type="evidence" value="ECO:0007669"/>
    <property type="project" value="InterPro"/>
</dbReference>
<dbReference type="SUPFAM" id="SSF46689">
    <property type="entry name" value="Homeodomain-like"/>
    <property type="match status" value="1"/>
</dbReference>
<evidence type="ECO:0000256" key="6">
    <source>
        <dbReference type="ARBA" id="ARBA00022895"/>
    </source>
</evidence>
<evidence type="ECO:0000256" key="2">
    <source>
        <dbReference type="ARBA" id="ARBA00022454"/>
    </source>
</evidence>
<evidence type="ECO:0000313" key="14">
    <source>
        <dbReference type="Proteomes" id="UP000265020"/>
    </source>
</evidence>
<evidence type="ECO:0000256" key="7">
    <source>
        <dbReference type="ARBA" id="ARBA00023125"/>
    </source>
</evidence>
<dbReference type="GO" id="GO:0008301">
    <property type="term" value="F:DNA binding, bending"/>
    <property type="evidence" value="ECO:0007669"/>
    <property type="project" value="TreeGrafter"/>
</dbReference>
<keyword evidence="14" id="KW-1185">Reference proteome</keyword>
<dbReference type="InterPro" id="IPR009057">
    <property type="entry name" value="Homeodomain-like_sf"/>
</dbReference>
<dbReference type="PROSITE" id="PS51294">
    <property type="entry name" value="HTH_MYB"/>
    <property type="match status" value="1"/>
</dbReference>
<dbReference type="GO" id="GO:0003720">
    <property type="term" value="F:telomerase activity"/>
    <property type="evidence" value="ECO:0007669"/>
    <property type="project" value="TreeGrafter"/>
</dbReference>
<accession>A0A3Q2CR26</accession>
<feature type="region of interest" description="Disordered" evidence="10">
    <location>
        <begin position="146"/>
        <end position="179"/>
    </location>
</feature>
<dbReference type="InterPro" id="IPR017930">
    <property type="entry name" value="Myb_dom"/>
</dbReference>
<keyword evidence="6" id="KW-0779">Telomere</keyword>
<dbReference type="Gene3D" id="1.10.10.60">
    <property type="entry name" value="Homeodomain-like"/>
    <property type="match status" value="1"/>
</dbReference>
<evidence type="ECO:0000256" key="5">
    <source>
        <dbReference type="ARBA" id="ARBA00022843"/>
    </source>
</evidence>
<dbReference type="PIRSF" id="PIRSF038016">
    <property type="entry name" value="Telomere_bd-1_Pin2"/>
    <property type="match status" value="1"/>
</dbReference>
<dbReference type="GO" id="GO:0003691">
    <property type="term" value="F:double-stranded telomeric DNA binding"/>
    <property type="evidence" value="ECO:0007669"/>
    <property type="project" value="TreeGrafter"/>
</dbReference>
<dbReference type="InterPro" id="IPR013867">
    <property type="entry name" value="Telomere_rpt-bd_fac_dimer_dom"/>
</dbReference>
<dbReference type="GO" id="GO:0008017">
    <property type="term" value="F:microtubule binding"/>
    <property type="evidence" value="ECO:0007669"/>
    <property type="project" value="TreeGrafter"/>
</dbReference>
<evidence type="ECO:0000256" key="3">
    <source>
        <dbReference type="ARBA" id="ARBA00022499"/>
    </source>
</evidence>
<organism evidence="13 14">
    <name type="scientific">Cyprinodon variegatus</name>
    <name type="common">Sheepshead minnow</name>
    <dbReference type="NCBI Taxonomy" id="28743"/>
    <lineage>
        <taxon>Eukaryota</taxon>
        <taxon>Metazoa</taxon>
        <taxon>Chordata</taxon>
        <taxon>Craniata</taxon>
        <taxon>Vertebrata</taxon>
        <taxon>Euteleostomi</taxon>
        <taxon>Actinopterygii</taxon>
        <taxon>Neopterygii</taxon>
        <taxon>Teleostei</taxon>
        <taxon>Neoteleostei</taxon>
        <taxon>Acanthomorphata</taxon>
        <taxon>Ovalentaria</taxon>
        <taxon>Atherinomorphae</taxon>
        <taxon>Cyprinodontiformes</taxon>
        <taxon>Cyprinodontidae</taxon>
        <taxon>Cyprinodon</taxon>
    </lineage>
</organism>
<reference evidence="13" key="1">
    <citation type="submission" date="2025-08" db="UniProtKB">
        <authorList>
            <consortium name="Ensembl"/>
        </authorList>
    </citation>
    <scope>IDENTIFICATION</scope>
</reference>
<keyword evidence="9" id="KW-0131">Cell cycle</keyword>
<dbReference type="GO" id="GO:0008156">
    <property type="term" value="P:negative regulation of DNA replication"/>
    <property type="evidence" value="ECO:0007669"/>
    <property type="project" value="TreeGrafter"/>
</dbReference>
<dbReference type="InterPro" id="IPR036507">
    <property type="entry name" value="Telomere_rpt-bd_fac_dimer_sf"/>
</dbReference>
<dbReference type="SUPFAM" id="SSF63600">
    <property type="entry name" value="Telomeric repeat binding factor (TRF) dimerisation domain"/>
    <property type="match status" value="1"/>
</dbReference>
<dbReference type="SMART" id="SM00717">
    <property type="entry name" value="SANT"/>
    <property type="match status" value="1"/>
</dbReference>
<evidence type="ECO:0000313" key="13">
    <source>
        <dbReference type="Ensembl" id="ENSCVAP00000008091.1"/>
    </source>
</evidence>
<dbReference type="Proteomes" id="UP000265020">
    <property type="component" value="Unassembled WGS sequence"/>
</dbReference>
<dbReference type="PANTHER" id="PTHR46734">
    <property type="entry name" value="TELOMERIC REPEAT-BINDING FACTOR 1 TERF1"/>
    <property type="match status" value="1"/>
</dbReference>
<dbReference type="Pfam" id="PF08558">
    <property type="entry name" value="TRF"/>
    <property type="match status" value="1"/>
</dbReference>
<dbReference type="PANTHER" id="PTHR46734:SF1">
    <property type="entry name" value="TELOMERIC REPEAT-BINDING FACTOR 1"/>
    <property type="match status" value="1"/>
</dbReference>
<evidence type="ECO:0000256" key="4">
    <source>
        <dbReference type="ARBA" id="ARBA00022553"/>
    </source>
</evidence>
<reference evidence="13" key="2">
    <citation type="submission" date="2025-09" db="UniProtKB">
        <authorList>
            <consortium name="Ensembl"/>
        </authorList>
    </citation>
    <scope>IDENTIFICATION</scope>
</reference>
<dbReference type="InterPro" id="IPR052450">
    <property type="entry name" value="TRBD-Containing_Protein"/>
</dbReference>
<dbReference type="OMA" id="TWEEDMK"/>
<keyword evidence="4" id="KW-0597">Phosphoprotein</keyword>
<evidence type="ECO:0000256" key="1">
    <source>
        <dbReference type="ARBA" id="ARBA00004574"/>
    </source>
</evidence>
<evidence type="ECO:0000259" key="12">
    <source>
        <dbReference type="PROSITE" id="PS51294"/>
    </source>
</evidence>